<evidence type="ECO:0008006" key="4">
    <source>
        <dbReference type="Google" id="ProtNLM"/>
    </source>
</evidence>
<evidence type="ECO:0000313" key="3">
    <source>
        <dbReference type="Proteomes" id="UP000076632"/>
    </source>
</evidence>
<dbReference type="STRING" id="1328760.A0A165HSK8"/>
<organism evidence="2 3">
    <name type="scientific">Xylona heveae (strain CBS 132557 / TC161)</name>
    <dbReference type="NCBI Taxonomy" id="1328760"/>
    <lineage>
        <taxon>Eukaryota</taxon>
        <taxon>Fungi</taxon>
        <taxon>Dikarya</taxon>
        <taxon>Ascomycota</taxon>
        <taxon>Pezizomycotina</taxon>
        <taxon>Xylonomycetes</taxon>
        <taxon>Xylonales</taxon>
        <taxon>Xylonaceae</taxon>
        <taxon>Xylona</taxon>
    </lineage>
</organism>
<feature type="compositionally biased region" description="Low complexity" evidence="1">
    <location>
        <begin position="202"/>
        <end position="214"/>
    </location>
</feature>
<dbReference type="Proteomes" id="UP000076632">
    <property type="component" value="Unassembled WGS sequence"/>
</dbReference>
<dbReference type="GeneID" id="28900176"/>
<evidence type="ECO:0000313" key="2">
    <source>
        <dbReference type="EMBL" id="KZF23882.1"/>
    </source>
</evidence>
<evidence type="ECO:0000256" key="1">
    <source>
        <dbReference type="SAM" id="MobiDB-lite"/>
    </source>
</evidence>
<reference evidence="2 3" key="1">
    <citation type="journal article" date="2016" name="Fungal Biol.">
        <title>The genome of Xylona heveae provides a window into fungal endophytism.</title>
        <authorList>
            <person name="Gazis R."/>
            <person name="Kuo A."/>
            <person name="Riley R."/>
            <person name="LaButti K."/>
            <person name="Lipzen A."/>
            <person name="Lin J."/>
            <person name="Amirebrahimi M."/>
            <person name="Hesse C.N."/>
            <person name="Spatafora J.W."/>
            <person name="Henrissat B."/>
            <person name="Hainaut M."/>
            <person name="Grigoriev I.V."/>
            <person name="Hibbett D.S."/>
        </authorList>
    </citation>
    <scope>NUCLEOTIDE SEQUENCE [LARGE SCALE GENOMIC DNA]</scope>
    <source>
        <strain evidence="2 3">TC161</strain>
    </source>
</reference>
<dbReference type="AlphaFoldDB" id="A0A165HSK8"/>
<name>A0A165HSK8_XYLHT</name>
<feature type="region of interest" description="Disordered" evidence="1">
    <location>
        <begin position="195"/>
        <end position="219"/>
    </location>
</feature>
<sequence>MTPPLSLSDTQYSTLMDKDVAIDNGQVTPGTEIFSFDYNWNPESAQDVLTLNGILETPPPEDDPLENTLQGHHNTMNDQQILTSHMNFASHCNHMELDLANRGNDAPLFLENNTKWNNNSNSFPTLVTEAIPSERGIATKTLLSLAFDLHERLEALETGPWEREGTYQALDSYPIGSVLHLSQEFTNVATVLRGVRPGDKTSSPSGRSSQSSSSGDYIPAVQPAQFEGGSAGSAVSATSSSNPASYFDTSVTHILLSCYVTLSRIYVIVLGHLQTYLQLQPSAQQRPSPTGMDFGPTVCLGELPSINAPWSRTHTAVCMLLDSIREAEAALGLPPQIRSADGIVQSMDGSGATVPNNTQTFGDNLVDRDLAIVLIRWGLLQSTSTSSIHEEFTALGKKVTDIKELLREKMGL</sequence>
<proteinExistence type="predicted"/>
<dbReference type="EMBL" id="KV407457">
    <property type="protein sequence ID" value="KZF23882.1"/>
    <property type="molecule type" value="Genomic_DNA"/>
</dbReference>
<gene>
    <name evidence="2" type="ORF">L228DRAFT_267839</name>
</gene>
<dbReference type="OrthoDB" id="4222821at2759"/>
<dbReference type="InParanoid" id="A0A165HSK8"/>
<dbReference type="OMA" id="HTPPHAI"/>
<protein>
    <recommendedName>
        <fullName evidence="4">Aflatoxin regulatory protein domain-containing protein</fullName>
    </recommendedName>
</protein>
<dbReference type="RefSeq" id="XP_018189437.1">
    <property type="nucleotide sequence ID" value="XM_018335039.1"/>
</dbReference>
<accession>A0A165HSK8</accession>
<keyword evidence="3" id="KW-1185">Reference proteome</keyword>